<feature type="domain" description="RNase H type-1" evidence="1">
    <location>
        <begin position="58"/>
        <end position="178"/>
    </location>
</feature>
<dbReference type="GO" id="GO:0003676">
    <property type="term" value="F:nucleic acid binding"/>
    <property type="evidence" value="ECO:0007669"/>
    <property type="project" value="InterPro"/>
</dbReference>
<dbReference type="EMBL" id="BGPR01000754">
    <property type="protein sequence ID" value="GBM34237.1"/>
    <property type="molecule type" value="Genomic_DNA"/>
</dbReference>
<dbReference type="Gene3D" id="3.30.420.10">
    <property type="entry name" value="Ribonuclease H-like superfamily/Ribonuclease H"/>
    <property type="match status" value="1"/>
</dbReference>
<dbReference type="InterPro" id="IPR012337">
    <property type="entry name" value="RNaseH-like_sf"/>
</dbReference>
<dbReference type="AlphaFoldDB" id="A0A4Y2F0A7"/>
<dbReference type="CDD" id="cd09276">
    <property type="entry name" value="Rnase_HI_RT_non_LTR"/>
    <property type="match status" value="1"/>
</dbReference>
<keyword evidence="3" id="KW-1185">Reference proteome</keyword>
<sequence>MPCFSSQVLNQLTLLLQGKLSFNSGRSWEPLYEVPTRSLLHPAHKSIPISLEENWHTIKTEFQIFTDGSKTDKGPASAFCVFRRGFIHYKWWAKLDKNSVFQAEMVALKETMRWLSQEPLAKCTIHTDSQSSLKTLAALQPNSTIAREILNIWSTLKTEVVISWVYGHSGVSGNEVAD</sequence>
<evidence type="ECO:0000313" key="2">
    <source>
        <dbReference type="EMBL" id="GBM34237.1"/>
    </source>
</evidence>
<dbReference type="PROSITE" id="PS50879">
    <property type="entry name" value="RNASE_H_1"/>
    <property type="match status" value="1"/>
</dbReference>
<evidence type="ECO:0000259" key="1">
    <source>
        <dbReference type="PROSITE" id="PS50879"/>
    </source>
</evidence>
<dbReference type="InterPro" id="IPR002156">
    <property type="entry name" value="RNaseH_domain"/>
</dbReference>
<dbReference type="GO" id="GO:0004523">
    <property type="term" value="F:RNA-DNA hybrid ribonuclease activity"/>
    <property type="evidence" value="ECO:0007669"/>
    <property type="project" value="InterPro"/>
</dbReference>
<dbReference type="Pfam" id="PF00075">
    <property type="entry name" value="RNase_H"/>
    <property type="match status" value="1"/>
</dbReference>
<dbReference type="SUPFAM" id="SSF53098">
    <property type="entry name" value="Ribonuclease H-like"/>
    <property type="match status" value="1"/>
</dbReference>
<organism evidence="2 3">
    <name type="scientific">Araneus ventricosus</name>
    <name type="common">Orbweaver spider</name>
    <name type="synonym">Epeira ventricosa</name>
    <dbReference type="NCBI Taxonomy" id="182803"/>
    <lineage>
        <taxon>Eukaryota</taxon>
        <taxon>Metazoa</taxon>
        <taxon>Ecdysozoa</taxon>
        <taxon>Arthropoda</taxon>
        <taxon>Chelicerata</taxon>
        <taxon>Arachnida</taxon>
        <taxon>Araneae</taxon>
        <taxon>Araneomorphae</taxon>
        <taxon>Entelegynae</taxon>
        <taxon>Araneoidea</taxon>
        <taxon>Araneidae</taxon>
        <taxon>Araneus</taxon>
    </lineage>
</organism>
<dbReference type="OrthoDB" id="6514389at2759"/>
<comment type="caution">
    <text evidence="2">The sequence shown here is derived from an EMBL/GenBank/DDBJ whole genome shotgun (WGS) entry which is preliminary data.</text>
</comment>
<gene>
    <name evidence="2" type="ORF">AVEN_60578_1</name>
</gene>
<name>A0A4Y2F0A7_ARAVE</name>
<accession>A0A4Y2F0A7</accession>
<dbReference type="InterPro" id="IPR036397">
    <property type="entry name" value="RNaseH_sf"/>
</dbReference>
<evidence type="ECO:0000313" key="3">
    <source>
        <dbReference type="Proteomes" id="UP000499080"/>
    </source>
</evidence>
<reference evidence="2 3" key="1">
    <citation type="journal article" date="2019" name="Sci. Rep.">
        <title>Orb-weaving spider Araneus ventricosus genome elucidates the spidroin gene catalogue.</title>
        <authorList>
            <person name="Kono N."/>
            <person name="Nakamura H."/>
            <person name="Ohtoshi R."/>
            <person name="Moran D.A.P."/>
            <person name="Shinohara A."/>
            <person name="Yoshida Y."/>
            <person name="Fujiwara M."/>
            <person name="Mori M."/>
            <person name="Tomita M."/>
            <person name="Arakawa K."/>
        </authorList>
    </citation>
    <scope>NUCLEOTIDE SEQUENCE [LARGE SCALE GENOMIC DNA]</scope>
</reference>
<dbReference type="Proteomes" id="UP000499080">
    <property type="component" value="Unassembled WGS sequence"/>
</dbReference>
<proteinExistence type="predicted"/>
<protein>
    <recommendedName>
        <fullName evidence="1">RNase H type-1 domain-containing protein</fullName>
    </recommendedName>
</protein>